<feature type="region of interest" description="Disordered" evidence="1">
    <location>
        <begin position="1"/>
        <end position="168"/>
    </location>
</feature>
<dbReference type="AlphaFoldDB" id="A0AAD5RYP5"/>
<keyword evidence="3" id="KW-1185">Reference proteome</keyword>
<organism evidence="2 3">
    <name type="scientific">Zalerion maritima</name>
    <dbReference type="NCBI Taxonomy" id="339359"/>
    <lineage>
        <taxon>Eukaryota</taxon>
        <taxon>Fungi</taxon>
        <taxon>Dikarya</taxon>
        <taxon>Ascomycota</taxon>
        <taxon>Pezizomycotina</taxon>
        <taxon>Sordariomycetes</taxon>
        <taxon>Lulworthiomycetidae</taxon>
        <taxon>Lulworthiales</taxon>
        <taxon>Lulworthiaceae</taxon>
        <taxon>Zalerion</taxon>
    </lineage>
</organism>
<feature type="compositionally biased region" description="Pro residues" evidence="1">
    <location>
        <begin position="146"/>
        <end position="163"/>
    </location>
</feature>
<accession>A0AAD5RYP5</accession>
<comment type="caution">
    <text evidence="2">The sequence shown here is derived from an EMBL/GenBank/DDBJ whole genome shotgun (WGS) entry which is preliminary data.</text>
</comment>
<sequence length="611" mass="66792">MATPAPAFLLTSDSGTQFSPKLEGGVCSLEGMPEEDELTESAIFAANEGRQTATPANSDTPHTNPLQLHHHYSSQQTLSPPPPISVTPDPDEDENAGPPDNAGSLRTRPSSGMAGNAHYHINATGLSDHSDGGVLAAETLTDLSPSPGPPPAPPEYDAPPPPTVRQSTPSQVAIALGINLRENALETPLIPVAVEFEDGLIPVEVVGSITDGEPTTPEPQPETSTSRPESTVGQPSRGPGSGQASPASTIDPWPPLSPATPLGWRQSATSMTLPGEEVLFQGALKVGECKEDGALYIWQNQLSVSRDFRVQWHTGSGKETMWMKPSTAQIVPVYAQAYASPLRVYLRDTNGTQTPAFEFSTPDELFKLQTSLTGERVVLDVSCAKWLRANKPKGDSSAETFTGIRVQIWHEIKKSNLPRRLSSESRISIASTDALSGPRKDWVVPQQSRLVVFLGQTGGLLTLPITDDVEMEDKGEILVKLKARRYSGLRRRRSQSGVRGREFVTDYVFQVLCTSTLRLLTRPQFSSARIVSAADQPGLPFHNTTVDNSQKYESYKNLDIEFETEDTKKEFVSVWSEVVEFRRKQRARIEKIQEEMGKQTFTGKQAIRQWF</sequence>
<name>A0AAD5RYP5_9PEZI</name>
<evidence type="ECO:0000313" key="3">
    <source>
        <dbReference type="Proteomes" id="UP001201980"/>
    </source>
</evidence>
<dbReference type="Proteomes" id="UP001201980">
    <property type="component" value="Unassembled WGS sequence"/>
</dbReference>
<feature type="compositionally biased region" description="Polar residues" evidence="1">
    <location>
        <begin position="49"/>
        <end position="66"/>
    </location>
</feature>
<proteinExistence type="predicted"/>
<protein>
    <submittedName>
        <fullName evidence="2">Uncharacterized protein</fullName>
    </submittedName>
</protein>
<reference evidence="2" key="1">
    <citation type="submission" date="2022-07" db="EMBL/GenBank/DDBJ databases">
        <title>Draft genome sequence of Zalerion maritima ATCC 34329, a (micro)plastics degrading marine fungus.</title>
        <authorList>
            <person name="Paco A."/>
            <person name="Goncalves M.F.M."/>
            <person name="Rocha-Santos T.A.P."/>
            <person name="Alves A."/>
        </authorList>
    </citation>
    <scope>NUCLEOTIDE SEQUENCE</scope>
    <source>
        <strain evidence="2">ATCC 34329</strain>
    </source>
</reference>
<gene>
    <name evidence="2" type="ORF">MKZ38_006511</name>
</gene>
<evidence type="ECO:0000256" key="1">
    <source>
        <dbReference type="SAM" id="MobiDB-lite"/>
    </source>
</evidence>
<feature type="region of interest" description="Disordered" evidence="1">
    <location>
        <begin position="208"/>
        <end position="266"/>
    </location>
</feature>
<dbReference type="EMBL" id="JAKWBI020000003">
    <property type="protein sequence ID" value="KAJ2907217.1"/>
    <property type="molecule type" value="Genomic_DNA"/>
</dbReference>
<evidence type="ECO:0000313" key="2">
    <source>
        <dbReference type="EMBL" id="KAJ2907217.1"/>
    </source>
</evidence>
<feature type="compositionally biased region" description="Low complexity" evidence="1">
    <location>
        <begin position="221"/>
        <end position="231"/>
    </location>
</feature>